<dbReference type="GO" id="GO:0003824">
    <property type="term" value="F:catalytic activity"/>
    <property type="evidence" value="ECO:0007669"/>
    <property type="project" value="UniProtKB-ARBA"/>
</dbReference>
<reference evidence="2 3" key="1">
    <citation type="submission" date="2019-03" db="EMBL/GenBank/DDBJ databases">
        <title>Genomic Encyclopedia of Type Strains, Phase III (KMG-III): the genomes of soil and plant-associated and newly described type strains.</title>
        <authorList>
            <person name="Whitman W."/>
        </authorList>
    </citation>
    <scope>NUCLEOTIDE SEQUENCE [LARGE SCALE GENOMIC DNA]</scope>
    <source>
        <strain evidence="2 3">VKM Ac-2573</strain>
    </source>
</reference>
<evidence type="ECO:0000259" key="1">
    <source>
        <dbReference type="Pfam" id="PF12697"/>
    </source>
</evidence>
<dbReference type="EMBL" id="SODP01000002">
    <property type="protein sequence ID" value="TDW69754.1"/>
    <property type="molecule type" value="Genomic_DNA"/>
</dbReference>
<dbReference type="InterPro" id="IPR000073">
    <property type="entry name" value="AB_hydrolase_1"/>
</dbReference>
<dbReference type="Gene3D" id="3.40.50.1820">
    <property type="entry name" value="alpha/beta hydrolase"/>
    <property type="match status" value="1"/>
</dbReference>
<dbReference type="OrthoDB" id="9773549at2"/>
<keyword evidence="3" id="KW-1185">Reference proteome</keyword>
<dbReference type="PANTHER" id="PTHR37017:SF11">
    <property type="entry name" value="ESTERASE_LIPASE_THIOESTERASE DOMAIN-CONTAINING PROTEIN"/>
    <property type="match status" value="1"/>
</dbReference>
<dbReference type="PANTHER" id="PTHR37017">
    <property type="entry name" value="AB HYDROLASE-1 DOMAIN-CONTAINING PROTEIN-RELATED"/>
    <property type="match status" value="1"/>
</dbReference>
<dbReference type="Proteomes" id="UP000295146">
    <property type="component" value="Unassembled WGS sequence"/>
</dbReference>
<name>A0A4R8C2N1_9ACTN</name>
<feature type="domain" description="AB hydrolase-1" evidence="1">
    <location>
        <begin position="28"/>
        <end position="241"/>
    </location>
</feature>
<evidence type="ECO:0000313" key="3">
    <source>
        <dbReference type="Proteomes" id="UP000295146"/>
    </source>
</evidence>
<dbReference type="SUPFAM" id="SSF53474">
    <property type="entry name" value="alpha/beta-Hydrolases"/>
    <property type="match status" value="1"/>
</dbReference>
<dbReference type="Pfam" id="PF12697">
    <property type="entry name" value="Abhydrolase_6"/>
    <property type="match status" value="1"/>
</dbReference>
<protein>
    <submittedName>
        <fullName evidence="2">Pimeloyl-ACP methyl ester carboxylesterase</fullName>
    </submittedName>
</protein>
<evidence type="ECO:0000313" key="2">
    <source>
        <dbReference type="EMBL" id="TDW69754.1"/>
    </source>
</evidence>
<dbReference type="InterPro" id="IPR052897">
    <property type="entry name" value="Sec-Metab_Biosynth_Hydrolase"/>
</dbReference>
<comment type="caution">
    <text evidence="2">The sequence shown here is derived from an EMBL/GenBank/DDBJ whole genome shotgun (WGS) entry which is preliminary data.</text>
</comment>
<dbReference type="AlphaFoldDB" id="A0A4R8C2N1"/>
<gene>
    <name evidence="2" type="ORF">EV653_3782</name>
</gene>
<sequence length="248" mass="26460">MRHRISVNDSVYIVVAPAYGDVVTNTAVLLVRGAWNGPEAWDAVLPELDGYDVRAIALPSSSRSPGAHPAGMYDDAEEIRRAIDEFDAPVTVVAHSYGGIPAAEAVSYCPAVARIVFLASFVLYEGESMVSIAGGPKPHWDIDESAGLVRVRTPEQNIYADLQGDIAAAAIKGLRPQSLRSLTEPLTSSAWKRVPSTYVRASRDRAIPAALTEVFTSRTDALDLLDTGHAPCRVDPVGVARLVRAAAA</sequence>
<dbReference type="InterPro" id="IPR029058">
    <property type="entry name" value="AB_hydrolase_fold"/>
</dbReference>
<proteinExistence type="predicted"/>
<organism evidence="2 3">
    <name type="scientific">Kribbella pratensis</name>
    <dbReference type="NCBI Taxonomy" id="2512112"/>
    <lineage>
        <taxon>Bacteria</taxon>
        <taxon>Bacillati</taxon>
        <taxon>Actinomycetota</taxon>
        <taxon>Actinomycetes</taxon>
        <taxon>Propionibacteriales</taxon>
        <taxon>Kribbellaceae</taxon>
        <taxon>Kribbella</taxon>
    </lineage>
</organism>
<accession>A0A4R8C2N1</accession>